<keyword evidence="5" id="KW-1185">Reference proteome</keyword>
<dbReference type="PROSITE" id="PS50093">
    <property type="entry name" value="PKD"/>
    <property type="match status" value="2"/>
</dbReference>
<dbReference type="RefSeq" id="WP_011499340.1">
    <property type="nucleotide sequence ID" value="NC_007955.1"/>
</dbReference>
<dbReference type="InterPro" id="IPR000601">
    <property type="entry name" value="PKD_dom"/>
</dbReference>
<dbReference type="CDD" id="cd00146">
    <property type="entry name" value="PKD"/>
    <property type="match status" value="2"/>
</dbReference>
<feature type="region of interest" description="Disordered" evidence="1">
    <location>
        <begin position="32"/>
        <end position="63"/>
    </location>
</feature>
<keyword evidence="2" id="KW-0812">Transmembrane</keyword>
<evidence type="ECO:0000259" key="3">
    <source>
        <dbReference type="PROSITE" id="PS50093"/>
    </source>
</evidence>
<feature type="domain" description="PKD" evidence="3">
    <location>
        <begin position="102"/>
        <end position="163"/>
    </location>
</feature>
<evidence type="ECO:0000313" key="5">
    <source>
        <dbReference type="Proteomes" id="UP000001979"/>
    </source>
</evidence>
<reference evidence="5" key="1">
    <citation type="journal article" date="2009" name="ISME J.">
        <title>The genome sequence of the psychrophilic archaeon, Methanococcoides burtonii: the role of genome evolution in cold adaptation.</title>
        <authorList>
            <person name="Allen M.A."/>
            <person name="Lauro F.M."/>
            <person name="Williams T.J."/>
            <person name="Burg D."/>
            <person name="Siddiqui K.S."/>
            <person name="De Francisci D."/>
            <person name="Chong K.W."/>
            <person name="Pilak O."/>
            <person name="Chew H.H."/>
            <person name="De Maere M.Z."/>
            <person name="Ting L."/>
            <person name="Katrib M."/>
            <person name="Ng C."/>
            <person name="Sowers K.R."/>
            <person name="Galperin M.Y."/>
            <person name="Anderson I.J."/>
            <person name="Ivanova N."/>
            <person name="Dalin E."/>
            <person name="Martinez M."/>
            <person name="Lapidus A."/>
            <person name="Hauser L."/>
            <person name="Land M."/>
            <person name="Thomas T."/>
            <person name="Cavicchioli R."/>
        </authorList>
    </citation>
    <scope>NUCLEOTIDE SEQUENCE [LARGE SCALE GENOMIC DNA]</scope>
    <source>
        <strain evidence="5">DSM 6242 / NBRC 107633 / OCM 468 / ACE-M</strain>
    </source>
</reference>
<feature type="transmembrane region" description="Helical" evidence="2">
    <location>
        <begin position="254"/>
        <end position="271"/>
    </location>
</feature>
<dbReference type="KEGG" id="mbu:Mbur_1273"/>
<dbReference type="InterPro" id="IPR013783">
    <property type="entry name" value="Ig-like_fold"/>
</dbReference>
<feature type="compositionally biased region" description="Basic and acidic residues" evidence="1">
    <location>
        <begin position="38"/>
        <end position="53"/>
    </location>
</feature>
<dbReference type="FunFam" id="2.60.40.10:FF:000270">
    <property type="entry name" value="Cell surface protein"/>
    <property type="match status" value="1"/>
</dbReference>
<dbReference type="SMART" id="SM00089">
    <property type="entry name" value="PKD"/>
    <property type="match status" value="2"/>
</dbReference>
<dbReference type="PANTHER" id="PTHR36842:SF1">
    <property type="entry name" value="PROTEIN TOLB"/>
    <property type="match status" value="1"/>
</dbReference>
<dbReference type="InterPro" id="IPR022409">
    <property type="entry name" value="PKD/Chitinase_dom"/>
</dbReference>
<evidence type="ECO:0000313" key="4">
    <source>
        <dbReference type="EMBL" id="ABE52194.1"/>
    </source>
</evidence>
<evidence type="ECO:0000256" key="2">
    <source>
        <dbReference type="SAM" id="Phobius"/>
    </source>
</evidence>
<keyword evidence="2" id="KW-0472">Membrane</keyword>
<dbReference type="EMBL" id="CP000300">
    <property type="protein sequence ID" value="ABE52194.1"/>
    <property type="molecule type" value="Genomic_DNA"/>
</dbReference>
<evidence type="ECO:0000256" key="1">
    <source>
        <dbReference type="SAM" id="MobiDB-lite"/>
    </source>
</evidence>
<name>Q12WI2_METBU</name>
<dbReference type="InterPro" id="IPR017474">
    <property type="entry name" value="PEF_CTERM_C"/>
</dbReference>
<dbReference type="PANTHER" id="PTHR36842">
    <property type="entry name" value="PROTEIN TOLB HOMOLOG"/>
    <property type="match status" value="1"/>
</dbReference>
<dbReference type="NCBIfam" id="TIGR03024">
    <property type="entry name" value="arch_PEF_CTERM"/>
    <property type="match status" value="1"/>
</dbReference>
<feature type="domain" description="PKD" evidence="3">
    <location>
        <begin position="199"/>
        <end position="235"/>
    </location>
</feature>
<proteinExistence type="predicted"/>
<keyword evidence="2" id="KW-1133">Transmembrane helix</keyword>
<sequence length="275" mass="29648">MNSLIKPLGFLLLITILLSGLTTITNGPSLLPHNPVNDNHETNLNEWSDHSPSKGDGSPQLRVTSGSYTPDALVISMEPVSDFTSNITSGDVPLSVKFIDMSSGATSWAWDFDGDSLIDSTDAMFVHIYTTPGTYNVSLTATNPNGSDTKTITGYITAHLPETEPVMPVANFTSNVTVGLTPLSVKFTDLSLDAANVSWDVNEDGIEDSNASEFVYVYGVPGTYNVSLAATNSNGTDIKFDMLNAYLPEEIPEFPTIALPILSVLGLMFFLQRRK</sequence>
<gene>
    <name evidence="4" type="ordered locus">Mbur_1273</name>
</gene>
<protein>
    <submittedName>
        <fullName evidence="4">Protein with PKD repeats</fullName>
    </submittedName>
</protein>
<dbReference type="STRING" id="259564.Mbur_1273"/>
<dbReference type="OrthoDB" id="103676at2157"/>
<dbReference type="GeneID" id="3998298"/>
<dbReference type="AlphaFoldDB" id="Q12WI2"/>
<dbReference type="SUPFAM" id="SSF49299">
    <property type="entry name" value="PKD domain"/>
    <property type="match status" value="2"/>
</dbReference>
<dbReference type="InterPro" id="IPR035986">
    <property type="entry name" value="PKD_dom_sf"/>
</dbReference>
<accession>Q12WI2</accession>
<dbReference type="Pfam" id="PF18911">
    <property type="entry name" value="PKD_4"/>
    <property type="match status" value="2"/>
</dbReference>
<dbReference type="Pfam" id="PF26596">
    <property type="entry name" value="PEF-CTERM_ARCH"/>
    <property type="match status" value="1"/>
</dbReference>
<dbReference type="HOGENOM" id="CLU_1010517_0_0_2"/>
<dbReference type="Gene3D" id="2.60.40.10">
    <property type="entry name" value="Immunoglobulins"/>
    <property type="match status" value="2"/>
</dbReference>
<dbReference type="Proteomes" id="UP000001979">
    <property type="component" value="Chromosome"/>
</dbReference>
<organism evidence="4 5">
    <name type="scientific">Methanococcoides burtonii (strain DSM 6242 / NBRC 107633 / OCM 468 / ACE-M)</name>
    <dbReference type="NCBI Taxonomy" id="259564"/>
    <lineage>
        <taxon>Archaea</taxon>
        <taxon>Methanobacteriati</taxon>
        <taxon>Methanobacteriota</taxon>
        <taxon>Stenosarchaea group</taxon>
        <taxon>Methanomicrobia</taxon>
        <taxon>Methanosarcinales</taxon>
        <taxon>Methanosarcinaceae</taxon>
        <taxon>Methanococcoides</taxon>
    </lineage>
</organism>